<reference evidence="1" key="1">
    <citation type="submission" date="2019-11" db="EMBL/GenBank/DDBJ databases">
        <title>Nori genome reveals adaptations in red seaweeds to the harsh intertidal environment.</title>
        <authorList>
            <person name="Wang D."/>
            <person name="Mao Y."/>
        </authorList>
    </citation>
    <scope>NUCLEOTIDE SEQUENCE</scope>
    <source>
        <tissue evidence="1">Gametophyte</tissue>
    </source>
</reference>
<sequence>MASPPSPSSAAPTAGAPVAIVSGANSGIGLAACVALASAGHIVYAGMRAGASADALLAAVAAAAGPATNADGTTDAGLSSPSVGAVHVLRMDVGADASVTAAVASVLAATADRVDVVVANAGYGAIANVEDASVADFEAILNVNFLGALRLVKAALPSMRRRRSGRVVGISSVVGLLGWPFYGPYSASKFAMEGLWESCFSEYKGLDVHFVLVEPGPVRTGVASRAFIGRSPPTDIKPAWDTFLSTKMPAMAAAAQTADECAAYILRAVTDPSPALRYMTHPSQGALLRAKVTDLDGAGAAAALLSMVQGPAGGGDDRRPAEAQHGTDAAVPGESGGGVEGLD</sequence>
<protein>
    <submittedName>
        <fullName evidence="1">Uncharacterized protein</fullName>
    </submittedName>
</protein>
<evidence type="ECO:0000313" key="1">
    <source>
        <dbReference type="EMBL" id="KAK1866462.1"/>
    </source>
</evidence>
<keyword evidence="2" id="KW-1185">Reference proteome</keyword>
<evidence type="ECO:0000313" key="2">
    <source>
        <dbReference type="Proteomes" id="UP000798662"/>
    </source>
</evidence>
<organism evidence="1 2">
    <name type="scientific">Pyropia yezoensis</name>
    <name type="common">Susabi-nori</name>
    <name type="synonym">Porphyra yezoensis</name>
    <dbReference type="NCBI Taxonomy" id="2788"/>
    <lineage>
        <taxon>Eukaryota</taxon>
        <taxon>Rhodophyta</taxon>
        <taxon>Bangiophyceae</taxon>
        <taxon>Bangiales</taxon>
        <taxon>Bangiaceae</taxon>
        <taxon>Pyropia</taxon>
    </lineage>
</organism>
<proteinExistence type="predicted"/>
<dbReference type="Proteomes" id="UP000798662">
    <property type="component" value="Chromosome 2"/>
</dbReference>
<comment type="caution">
    <text evidence="1">The sequence shown here is derived from an EMBL/GenBank/DDBJ whole genome shotgun (WGS) entry which is preliminary data.</text>
</comment>
<name>A0ACC3C8F3_PYRYE</name>
<gene>
    <name evidence="1" type="ORF">I4F81_008980</name>
</gene>
<accession>A0ACC3C8F3</accession>
<dbReference type="EMBL" id="CM020619">
    <property type="protein sequence ID" value="KAK1866462.1"/>
    <property type="molecule type" value="Genomic_DNA"/>
</dbReference>